<dbReference type="PANTHER" id="PTHR12993">
    <property type="entry name" value="N-ACETYLGLUCOSAMINYL-PHOSPHATIDYLINOSITOL DE-N-ACETYLASE-RELATED"/>
    <property type="match status" value="1"/>
</dbReference>
<evidence type="ECO:0000256" key="1">
    <source>
        <dbReference type="ARBA" id="ARBA00022833"/>
    </source>
</evidence>
<dbReference type="Proteomes" id="UP000294853">
    <property type="component" value="Chromosome"/>
</dbReference>
<dbReference type="SUPFAM" id="SSF102588">
    <property type="entry name" value="LmbE-like"/>
    <property type="match status" value="1"/>
</dbReference>
<reference evidence="2 3" key="1">
    <citation type="submission" date="2019-03" db="EMBL/GenBank/DDBJ databases">
        <title>Three New Species of Nocardioides, Nocardioides euryhalodurans sp. nov., Nocardioides seonyuensis sp. nov. and Nocardioides eburneoflavus sp. nov. Iolated from Soil.</title>
        <authorList>
            <person name="Roh S.G."/>
            <person name="Lee C."/>
            <person name="Kim M.-K."/>
            <person name="Kim S.B."/>
        </authorList>
    </citation>
    <scope>NUCLEOTIDE SEQUENCE [LARGE SCALE GENOMIC DNA]</scope>
    <source>
        <strain evidence="2 3">MMS17-SY207-3</strain>
    </source>
</reference>
<dbReference type="Pfam" id="PF02585">
    <property type="entry name" value="PIG-L"/>
    <property type="match status" value="1"/>
</dbReference>
<proteinExistence type="predicted"/>
<dbReference type="Gene3D" id="3.40.50.10320">
    <property type="entry name" value="LmbE-like"/>
    <property type="match status" value="1"/>
</dbReference>
<protein>
    <submittedName>
        <fullName evidence="2">PIG-L family deacetylase</fullName>
    </submittedName>
</protein>
<dbReference type="GO" id="GO:0016137">
    <property type="term" value="P:glycoside metabolic process"/>
    <property type="evidence" value="ECO:0007669"/>
    <property type="project" value="UniProtKB-ARBA"/>
</dbReference>
<keyword evidence="3" id="KW-1185">Reference proteome</keyword>
<evidence type="ECO:0000313" key="2">
    <source>
        <dbReference type="EMBL" id="QBX55849.1"/>
    </source>
</evidence>
<keyword evidence="1" id="KW-0862">Zinc</keyword>
<gene>
    <name evidence="2" type="ORF">EXE58_10520</name>
</gene>
<dbReference type="PANTHER" id="PTHR12993:SF30">
    <property type="entry name" value="N-ACETYL-ALPHA-D-GLUCOSAMINYL L-MALATE DEACETYLASE 1"/>
    <property type="match status" value="1"/>
</dbReference>
<dbReference type="AlphaFoldDB" id="A0A4P7IF02"/>
<dbReference type="InterPro" id="IPR003737">
    <property type="entry name" value="GlcNAc_PI_deacetylase-related"/>
</dbReference>
<dbReference type="InterPro" id="IPR024078">
    <property type="entry name" value="LmbE-like_dom_sf"/>
</dbReference>
<organism evidence="2 3">
    <name type="scientific">Nocardioides seonyuensis</name>
    <dbReference type="NCBI Taxonomy" id="2518371"/>
    <lineage>
        <taxon>Bacteria</taxon>
        <taxon>Bacillati</taxon>
        <taxon>Actinomycetota</taxon>
        <taxon>Actinomycetes</taxon>
        <taxon>Propionibacteriales</taxon>
        <taxon>Nocardioidaceae</taxon>
        <taxon>Nocardioides</taxon>
    </lineage>
</organism>
<dbReference type="EMBL" id="CP038436">
    <property type="protein sequence ID" value="QBX55849.1"/>
    <property type="molecule type" value="Genomic_DNA"/>
</dbReference>
<dbReference type="GO" id="GO:0016811">
    <property type="term" value="F:hydrolase activity, acting on carbon-nitrogen (but not peptide) bonds, in linear amides"/>
    <property type="evidence" value="ECO:0007669"/>
    <property type="project" value="TreeGrafter"/>
</dbReference>
<dbReference type="OrthoDB" id="116799at2"/>
<name>A0A4P7IF02_9ACTN</name>
<accession>A0A4P7IF02</accession>
<dbReference type="RefSeq" id="WP_135267840.1">
    <property type="nucleotide sequence ID" value="NZ_CP038436.1"/>
</dbReference>
<dbReference type="KEGG" id="nsn:EXE58_10520"/>
<sequence length="234" mass="25718">MKPENVLVVVAHPDDDILGFGGTAHHLTQHGHHVRAAILCGEVTARNRRPGDDDLAADMRRATELVGMQQPILGGFPNIRMNTVDHLELVQFVEAAIVETQASRIFTLHPADLNDDHRQVSLAAQAAARLAQRRDDVPPLKSLHFMEVPSSTDWSFRGSGTDAFVPDAFFEIGEEGVSRKLEALECYRDVMRDFPHPRSPEAIRGLAAVRGGQSGLRHAEAFQTAHLDLGFLIA</sequence>
<evidence type="ECO:0000313" key="3">
    <source>
        <dbReference type="Proteomes" id="UP000294853"/>
    </source>
</evidence>